<evidence type="ECO:0000256" key="6">
    <source>
        <dbReference type="SAM" id="MobiDB-lite"/>
    </source>
</evidence>
<evidence type="ECO:0000313" key="10">
    <source>
        <dbReference type="RefSeq" id="XP_014670218.1"/>
    </source>
</evidence>
<protein>
    <submittedName>
        <fullName evidence="10">Neuronal PAS domain-containing protein 2-like</fullName>
    </submittedName>
</protein>
<evidence type="ECO:0000313" key="9">
    <source>
        <dbReference type="Proteomes" id="UP000695022"/>
    </source>
</evidence>
<dbReference type="NCBIfam" id="TIGR00229">
    <property type="entry name" value="sensory_box"/>
    <property type="match status" value="1"/>
</dbReference>
<proteinExistence type="predicted"/>
<dbReference type="Pfam" id="PF23171">
    <property type="entry name" value="bHLH_HIF1A"/>
    <property type="match status" value="1"/>
</dbReference>
<feature type="region of interest" description="Disordered" evidence="6">
    <location>
        <begin position="640"/>
        <end position="671"/>
    </location>
</feature>
<dbReference type="PROSITE" id="PS50888">
    <property type="entry name" value="BHLH"/>
    <property type="match status" value="1"/>
</dbReference>
<feature type="domain" description="PAS" evidence="7">
    <location>
        <begin position="277"/>
        <end position="323"/>
    </location>
</feature>
<dbReference type="SMART" id="SM00353">
    <property type="entry name" value="HLH"/>
    <property type="match status" value="1"/>
</dbReference>
<dbReference type="SMART" id="SM00091">
    <property type="entry name" value="PAS"/>
    <property type="match status" value="2"/>
</dbReference>
<dbReference type="CDD" id="cd00130">
    <property type="entry name" value="PAS"/>
    <property type="match status" value="2"/>
</dbReference>
<organism evidence="9 10">
    <name type="scientific">Priapulus caudatus</name>
    <name type="common">Priapulid worm</name>
    <dbReference type="NCBI Taxonomy" id="37621"/>
    <lineage>
        <taxon>Eukaryota</taxon>
        <taxon>Metazoa</taxon>
        <taxon>Ecdysozoa</taxon>
        <taxon>Scalidophora</taxon>
        <taxon>Priapulida</taxon>
        <taxon>Priapulimorpha</taxon>
        <taxon>Priapulimorphida</taxon>
        <taxon>Priapulidae</taxon>
        <taxon>Priapulus</taxon>
    </lineage>
</organism>
<name>A0ABM1EDE7_PRICU</name>
<feature type="region of interest" description="Disordered" evidence="6">
    <location>
        <begin position="378"/>
        <end position="403"/>
    </location>
</feature>
<dbReference type="RefSeq" id="XP_014670218.1">
    <property type="nucleotide sequence ID" value="XM_014814732.1"/>
</dbReference>
<evidence type="ECO:0000256" key="3">
    <source>
        <dbReference type="ARBA" id="ARBA00023015"/>
    </source>
</evidence>
<dbReference type="Pfam" id="PF14598">
    <property type="entry name" value="PAS_11"/>
    <property type="match status" value="1"/>
</dbReference>
<dbReference type="PANTHER" id="PTHR23043">
    <property type="entry name" value="HYPOXIA-INDUCIBLE FACTOR 1 ALPHA"/>
    <property type="match status" value="1"/>
</dbReference>
<dbReference type="Pfam" id="PF13426">
    <property type="entry name" value="PAS_9"/>
    <property type="match status" value="1"/>
</dbReference>
<gene>
    <name evidence="10" type="primary">LOC106811189</name>
</gene>
<keyword evidence="5" id="KW-0539">Nucleus</keyword>
<dbReference type="GeneID" id="106811189"/>
<feature type="domain" description="BHLH" evidence="8">
    <location>
        <begin position="36"/>
        <end position="89"/>
    </location>
</feature>
<evidence type="ECO:0000259" key="7">
    <source>
        <dbReference type="PROSITE" id="PS50112"/>
    </source>
</evidence>
<sequence length="841" mass="92044">MLITDCHLDQMENLHWKVLDNSNLLQQTSNFSMNTRRAEKNRHAAKVRRDREMEVMTSLAEALPYEPVVGQQLDKASVFRLATAFLKLKRTLADRNSSGVAALPESCEELENESAPCVDLLDLLEGFLLMTNGEGDILYISDNVEGALGLSQMELLGHNVAEFVFPPDCAELWKQMSPDLTLHNIDEQQPTSIVKQVRNFYIRMQTLGKKQANRTRPSSYAHVHVHGHLRVKNDAAGAHSVEGLSCLCRIVDVGPFIEQPFVTGNMFMSRHNLECAFLELDSRVMMLIGYEPMELIGTTLFQFHSPLDVHKLKKCHDSLLKTGKAVSECYRFLGKTDAWIWMKTRASIIFNTNHQPQYIMCQNFILSESEAEQSMTPFMQSPTERGSRGLLNDASSEHGSLGTDTTTVATAIHPPKQSHTAQWQTTNAGSGATSTHKDIGAFSTAANCPPLFGPQKRKCWAKSIKVTSPVKACSSPGSASVAVSDGTSTPGVQWPDCITTTSKSTDISLVACKAGGHDKVFDDVHSTRTQSMAHVTKRQARLGHLRSRSANLYLQRKGCHFEQYSRGNTLHSKGQAPERCPGAKGSFATGTVTRADVESTPLLQQSNLTTHKCSYIQSVLPTEGTHELNPIVGCDHKVHSQGGISVDSPQSGNSFSSGYQSNASNDSDEDMDVHTTADVESKIDLPILPSIPASTLSPIVDRSPPWNLRNVLPSIDTNARKITGGFVPRSPEENSKPILSFLDPIVQSSSMPLRVTHNVEEKAMRGLSSSPPSRAASHAISLPPISATGMFFGTEPSSNTSADTLSLLVDDLCNDSCFADQLLDKLLGDNLCQSLLEYPPD</sequence>
<feature type="region of interest" description="Disordered" evidence="6">
    <location>
        <begin position="415"/>
        <end position="435"/>
    </location>
</feature>
<dbReference type="PANTHER" id="PTHR23043:SF40">
    <property type="match status" value="1"/>
</dbReference>
<dbReference type="Proteomes" id="UP000695022">
    <property type="component" value="Unplaced"/>
</dbReference>
<feature type="compositionally biased region" description="Polar residues" evidence="6">
    <location>
        <begin position="393"/>
        <end position="403"/>
    </location>
</feature>
<dbReference type="InterPro" id="IPR000014">
    <property type="entry name" value="PAS"/>
</dbReference>
<dbReference type="SUPFAM" id="SSF55785">
    <property type="entry name" value="PYP-like sensor domain (PAS domain)"/>
    <property type="match status" value="2"/>
</dbReference>
<keyword evidence="3" id="KW-0805">Transcription regulation</keyword>
<dbReference type="InterPro" id="IPR035965">
    <property type="entry name" value="PAS-like_dom_sf"/>
</dbReference>
<dbReference type="InterPro" id="IPR001610">
    <property type="entry name" value="PAC"/>
</dbReference>
<dbReference type="Gene3D" id="3.30.450.20">
    <property type="entry name" value="PAS domain"/>
    <property type="match status" value="2"/>
</dbReference>
<evidence type="ECO:0000256" key="1">
    <source>
        <dbReference type="ARBA" id="ARBA00004123"/>
    </source>
</evidence>
<dbReference type="PROSITE" id="PS50112">
    <property type="entry name" value="PAS"/>
    <property type="match status" value="2"/>
</dbReference>
<keyword evidence="9" id="KW-1185">Reference proteome</keyword>
<comment type="subcellular location">
    <subcellularLocation>
        <location evidence="1">Nucleus</location>
    </subcellularLocation>
</comment>
<reference evidence="10" key="1">
    <citation type="submission" date="2025-08" db="UniProtKB">
        <authorList>
            <consortium name="RefSeq"/>
        </authorList>
    </citation>
    <scope>IDENTIFICATION</scope>
</reference>
<dbReference type="InterPro" id="IPR011598">
    <property type="entry name" value="bHLH_dom"/>
</dbReference>
<dbReference type="SMART" id="SM00086">
    <property type="entry name" value="PAC"/>
    <property type="match status" value="1"/>
</dbReference>
<evidence type="ECO:0000256" key="4">
    <source>
        <dbReference type="ARBA" id="ARBA00023163"/>
    </source>
</evidence>
<dbReference type="CDD" id="cd11391">
    <property type="entry name" value="bHLH_PAS"/>
    <property type="match status" value="1"/>
</dbReference>
<keyword evidence="4" id="KW-0804">Transcription</keyword>
<accession>A0ABM1EDE7</accession>
<feature type="domain" description="PAS" evidence="7">
    <location>
        <begin position="120"/>
        <end position="168"/>
    </location>
</feature>
<keyword evidence="2" id="KW-0677">Repeat</keyword>
<evidence type="ECO:0000256" key="2">
    <source>
        <dbReference type="ARBA" id="ARBA00022737"/>
    </source>
</evidence>
<feature type="compositionally biased region" description="Polar residues" evidence="6">
    <location>
        <begin position="647"/>
        <end position="665"/>
    </location>
</feature>
<evidence type="ECO:0000259" key="8">
    <source>
        <dbReference type="PROSITE" id="PS50888"/>
    </source>
</evidence>
<evidence type="ECO:0000256" key="5">
    <source>
        <dbReference type="ARBA" id="ARBA00023242"/>
    </source>
</evidence>
<feature type="compositionally biased region" description="Polar residues" evidence="6">
    <location>
        <begin position="417"/>
        <end position="434"/>
    </location>
</feature>